<gene>
    <name evidence="2" type="ORF">WAB15_14010</name>
</gene>
<feature type="transmembrane region" description="Helical" evidence="1">
    <location>
        <begin position="104"/>
        <end position="123"/>
    </location>
</feature>
<evidence type="ECO:0000256" key="1">
    <source>
        <dbReference type="SAM" id="Phobius"/>
    </source>
</evidence>
<dbReference type="RefSeq" id="WP_407286448.1">
    <property type="nucleotide sequence ID" value="NZ_CP147982.1"/>
</dbReference>
<reference evidence="2 3" key="1">
    <citation type="submission" date="2024-03" db="EMBL/GenBank/DDBJ databases">
        <title>The complete genome of Streptomyces sirii sp.nov.</title>
        <authorList>
            <person name="Zakalyukina Y.V."/>
            <person name="Belik A.R."/>
            <person name="Biryukov M.V."/>
            <person name="Baturina O.A."/>
            <person name="Kabilov M.R."/>
        </authorList>
    </citation>
    <scope>NUCLEOTIDE SEQUENCE [LARGE SCALE GENOMIC DNA]</scope>
    <source>
        <strain evidence="2 3">BP-8</strain>
    </source>
</reference>
<evidence type="ECO:0008006" key="4">
    <source>
        <dbReference type="Google" id="ProtNLM"/>
    </source>
</evidence>
<keyword evidence="3" id="KW-1185">Reference proteome</keyword>
<keyword evidence="1" id="KW-0812">Transmembrane</keyword>
<proteinExistence type="predicted"/>
<dbReference type="EMBL" id="CP147982">
    <property type="protein sequence ID" value="WXK77023.1"/>
    <property type="molecule type" value="Genomic_DNA"/>
</dbReference>
<evidence type="ECO:0000313" key="3">
    <source>
        <dbReference type="Proteomes" id="UP001626628"/>
    </source>
</evidence>
<organism evidence="2 3">
    <name type="scientific">Streptomyces sirii</name>
    <dbReference type="NCBI Taxonomy" id="3127701"/>
    <lineage>
        <taxon>Bacteria</taxon>
        <taxon>Bacillati</taxon>
        <taxon>Actinomycetota</taxon>
        <taxon>Actinomycetes</taxon>
        <taxon>Kitasatosporales</taxon>
        <taxon>Streptomycetaceae</taxon>
        <taxon>Streptomyces</taxon>
    </lineage>
</organism>
<accession>A0ABZ2QKH1</accession>
<feature type="transmembrane region" description="Helical" evidence="1">
    <location>
        <begin position="74"/>
        <end position="98"/>
    </location>
</feature>
<keyword evidence="1" id="KW-1133">Transmembrane helix</keyword>
<protein>
    <recommendedName>
        <fullName evidence="4">Holin-X, holin superfamily III</fullName>
    </recommendedName>
</protein>
<keyword evidence="1" id="KW-0472">Membrane</keyword>
<dbReference type="Proteomes" id="UP001626628">
    <property type="component" value="Chromosome"/>
</dbReference>
<name>A0ABZ2QKH1_9ACTN</name>
<evidence type="ECO:0000313" key="2">
    <source>
        <dbReference type="EMBL" id="WXK77023.1"/>
    </source>
</evidence>
<sequence>MSQESGTSARQPTGLDIAMQWAELPAEHMKIALDALEPQLRREHEMRVLQQKAEQKLALEQVRAQEAAAKRAHVLYLTGLIAGFVIAVAMLSGAVVVGINNQPWLAAMLSGPSVLALATVFVLRRSEQGQAHAVAAAQRSALNAAQQPPVV</sequence>